<proteinExistence type="inferred from homology"/>
<dbReference type="InterPro" id="IPR031107">
    <property type="entry name" value="Small_HSP"/>
</dbReference>
<dbReference type="PROSITE" id="PS01031">
    <property type="entry name" value="SHSP"/>
    <property type="match status" value="1"/>
</dbReference>
<dbReference type="STRING" id="1817892.AUK40_00450"/>
<evidence type="ECO:0000256" key="1">
    <source>
        <dbReference type="PROSITE-ProRule" id="PRU00285"/>
    </source>
</evidence>
<dbReference type="Pfam" id="PF00011">
    <property type="entry name" value="HSP20"/>
    <property type="match status" value="1"/>
</dbReference>
<comment type="similarity">
    <text evidence="1 2">Belongs to the small heat shock protein (HSP20) family.</text>
</comment>
<organism evidence="4 5">
    <name type="scientific">Candidatus Wirthbacteria bacterium CG2_30_54_11</name>
    <dbReference type="NCBI Taxonomy" id="1817892"/>
    <lineage>
        <taxon>Bacteria</taxon>
        <taxon>Candidatus Wirthbacteria</taxon>
    </lineage>
</organism>
<dbReference type="InterPro" id="IPR008978">
    <property type="entry name" value="HSP20-like_chaperone"/>
</dbReference>
<sequence length="150" mass="17120">MTKTTITIKKRTAPLPLRVAGRAVYRLTSPWHQFLPLTDGKWRPNTDIVETPEALVIRMELAGVSRRDISIMVQSDHLVLSGKRKDALQEEACRFIQLEMSYHEFERIIALPAHTDQEHISAELEDGILLIKVPKTTTPDKTNIIKVKIK</sequence>
<evidence type="ECO:0000313" key="4">
    <source>
        <dbReference type="EMBL" id="OIP99776.1"/>
    </source>
</evidence>
<name>A0A1J5J8D6_9BACT</name>
<dbReference type="CDD" id="cd06464">
    <property type="entry name" value="ACD_sHsps-like"/>
    <property type="match status" value="1"/>
</dbReference>
<dbReference type="Proteomes" id="UP000183245">
    <property type="component" value="Unassembled WGS sequence"/>
</dbReference>
<dbReference type="SUPFAM" id="SSF49764">
    <property type="entry name" value="HSP20-like chaperones"/>
    <property type="match status" value="1"/>
</dbReference>
<gene>
    <name evidence="4" type="ORF">AUK40_00450</name>
</gene>
<dbReference type="AlphaFoldDB" id="A0A1J5J8D6"/>
<accession>A0A1J5J8D6</accession>
<comment type="caution">
    <text evidence="4">The sequence shown here is derived from an EMBL/GenBank/DDBJ whole genome shotgun (WGS) entry which is preliminary data.</text>
</comment>
<dbReference type="EMBL" id="MNZT01000009">
    <property type="protein sequence ID" value="OIP99776.1"/>
    <property type="molecule type" value="Genomic_DNA"/>
</dbReference>
<dbReference type="PANTHER" id="PTHR11527">
    <property type="entry name" value="HEAT-SHOCK PROTEIN 20 FAMILY MEMBER"/>
    <property type="match status" value="1"/>
</dbReference>
<evidence type="ECO:0000256" key="2">
    <source>
        <dbReference type="RuleBase" id="RU003616"/>
    </source>
</evidence>
<protein>
    <recommendedName>
        <fullName evidence="3">SHSP domain-containing protein</fullName>
    </recommendedName>
</protein>
<reference evidence="4 5" key="1">
    <citation type="journal article" date="2016" name="Environ. Microbiol.">
        <title>Genomic resolution of a cold subsurface aquifer community provides metabolic insights for novel microbes adapted to high CO concentrations.</title>
        <authorList>
            <person name="Probst A.J."/>
            <person name="Castelle C.J."/>
            <person name="Singh A."/>
            <person name="Brown C.T."/>
            <person name="Anantharaman K."/>
            <person name="Sharon I."/>
            <person name="Hug L.A."/>
            <person name="Burstein D."/>
            <person name="Emerson J.B."/>
            <person name="Thomas B.C."/>
            <person name="Banfield J.F."/>
        </authorList>
    </citation>
    <scope>NUCLEOTIDE SEQUENCE [LARGE SCALE GENOMIC DNA]</scope>
    <source>
        <strain evidence="4">CG2_30_54_11</strain>
    </source>
</reference>
<feature type="domain" description="SHSP" evidence="3">
    <location>
        <begin position="37"/>
        <end position="150"/>
    </location>
</feature>
<dbReference type="Gene3D" id="2.60.40.790">
    <property type="match status" value="1"/>
</dbReference>
<evidence type="ECO:0000313" key="5">
    <source>
        <dbReference type="Proteomes" id="UP000183245"/>
    </source>
</evidence>
<evidence type="ECO:0000259" key="3">
    <source>
        <dbReference type="PROSITE" id="PS01031"/>
    </source>
</evidence>
<dbReference type="InterPro" id="IPR002068">
    <property type="entry name" value="A-crystallin/Hsp20_dom"/>
</dbReference>